<keyword evidence="12 14" id="KW-0067">ATP-binding</keyword>
<dbReference type="STRING" id="1454373.ACMU_15660"/>
<comment type="function">
    <text evidence="4 14">Catalyzes ATP-dependent phosphorylation of adenosylcobinamide and addition of GMP to adenosylcobinamide phosphate.</text>
</comment>
<feature type="active site" description="GMP-histidine intermediate" evidence="15">
    <location>
        <position position="50"/>
    </location>
</feature>
<organism evidence="17 18">
    <name type="scientific">Actibacterium mucosum KCTC 23349</name>
    <dbReference type="NCBI Taxonomy" id="1454373"/>
    <lineage>
        <taxon>Bacteria</taxon>
        <taxon>Pseudomonadati</taxon>
        <taxon>Pseudomonadota</taxon>
        <taxon>Alphaproteobacteria</taxon>
        <taxon>Rhodobacterales</taxon>
        <taxon>Roseobacteraceae</taxon>
        <taxon>Actibacterium</taxon>
    </lineage>
</organism>
<reference evidence="17 18" key="1">
    <citation type="submission" date="2014-03" db="EMBL/GenBank/DDBJ databases">
        <title>Draft Genome Sequence of Actibacterium mucosum KCTC 23349, a Marine Alphaproteobacterium with Complex Ionic Requirements Isolated from Mediterranean Seawater at Malvarrosa Beach, Valencia, Spain.</title>
        <authorList>
            <person name="Arahal D.R."/>
            <person name="Shao Z."/>
            <person name="Lai Q."/>
            <person name="Pujalte M.J."/>
        </authorList>
    </citation>
    <scope>NUCLEOTIDE SEQUENCE [LARGE SCALE GENOMIC DNA]</scope>
    <source>
        <strain evidence="17 18">KCTC 23349</strain>
    </source>
</reference>
<keyword evidence="8 14" id="KW-0169">Cobalamin biosynthesis</keyword>
<dbReference type="GO" id="GO:0005525">
    <property type="term" value="F:GTP binding"/>
    <property type="evidence" value="ECO:0007669"/>
    <property type="project" value="UniProtKB-UniRule"/>
</dbReference>
<keyword evidence="18" id="KW-1185">Reference proteome</keyword>
<keyword evidence="13 14" id="KW-0342">GTP-binding</keyword>
<evidence type="ECO:0000256" key="14">
    <source>
        <dbReference type="PIRNR" id="PIRNR006135"/>
    </source>
</evidence>
<dbReference type="UniPathway" id="UPA00148">
    <property type="reaction ID" value="UER00236"/>
</dbReference>
<evidence type="ECO:0000256" key="10">
    <source>
        <dbReference type="ARBA" id="ARBA00022741"/>
    </source>
</evidence>
<dbReference type="GO" id="GO:0043752">
    <property type="term" value="F:adenosylcobinamide kinase activity"/>
    <property type="evidence" value="ECO:0007669"/>
    <property type="project" value="UniProtKB-EC"/>
</dbReference>
<dbReference type="GO" id="GO:0009236">
    <property type="term" value="P:cobalamin biosynthetic process"/>
    <property type="evidence" value="ECO:0007669"/>
    <property type="project" value="UniProtKB-UniRule"/>
</dbReference>
<keyword evidence="10 14" id="KW-0547">Nucleotide-binding</keyword>
<dbReference type="Gene3D" id="3.40.50.300">
    <property type="entry name" value="P-loop containing nucleotide triphosphate hydrolases"/>
    <property type="match status" value="1"/>
</dbReference>
<dbReference type="PIRSF" id="PIRSF006135">
    <property type="entry name" value="CobU"/>
    <property type="match status" value="1"/>
</dbReference>
<evidence type="ECO:0000256" key="5">
    <source>
        <dbReference type="ARBA" id="ARBA00004692"/>
    </source>
</evidence>
<dbReference type="EC" id="2.7.1.156" evidence="14"/>
<dbReference type="AlphaFoldDB" id="A0A037ZK21"/>
<dbReference type="Proteomes" id="UP000026249">
    <property type="component" value="Unassembled WGS sequence"/>
</dbReference>
<dbReference type="InterPro" id="IPR003203">
    <property type="entry name" value="CobU/CobP"/>
</dbReference>
<evidence type="ECO:0000256" key="7">
    <source>
        <dbReference type="ARBA" id="ARBA00007490"/>
    </source>
</evidence>
<evidence type="ECO:0000256" key="8">
    <source>
        <dbReference type="ARBA" id="ARBA00022573"/>
    </source>
</evidence>
<comment type="pathway">
    <text evidence="6 14">Cofactor biosynthesis; adenosylcobalamin biosynthesis; adenosylcobalamin from cob(II)yrinate a,c-diamide: step 5/7.</text>
</comment>
<accession>A0A037ZK21</accession>
<comment type="catalytic activity">
    <reaction evidence="1 14">
        <text>adenosylcob(III)inamide + ATP = adenosylcob(III)inamide phosphate + ADP + H(+)</text>
        <dbReference type="Rhea" id="RHEA:15769"/>
        <dbReference type="ChEBI" id="CHEBI:2480"/>
        <dbReference type="ChEBI" id="CHEBI:15378"/>
        <dbReference type="ChEBI" id="CHEBI:30616"/>
        <dbReference type="ChEBI" id="CHEBI:58502"/>
        <dbReference type="ChEBI" id="CHEBI:456216"/>
        <dbReference type="EC" id="2.7.1.156"/>
    </reaction>
</comment>
<evidence type="ECO:0000256" key="12">
    <source>
        <dbReference type="ARBA" id="ARBA00022840"/>
    </source>
</evidence>
<evidence type="ECO:0000256" key="1">
    <source>
        <dbReference type="ARBA" id="ARBA00000312"/>
    </source>
</evidence>
<feature type="binding site" evidence="16">
    <location>
        <begin position="9"/>
        <end position="16"/>
    </location>
    <ligand>
        <name>GTP</name>
        <dbReference type="ChEBI" id="CHEBI:37565"/>
    </ligand>
</feature>
<dbReference type="GO" id="GO:0008820">
    <property type="term" value="F:cobinamide phosphate guanylyltransferase activity"/>
    <property type="evidence" value="ECO:0007669"/>
    <property type="project" value="UniProtKB-UniRule"/>
</dbReference>
<comment type="similarity">
    <text evidence="7 14">Belongs to the CobU/CobP family.</text>
</comment>
<dbReference type="OrthoDB" id="9788370at2"/>
<dbReference type="GO" id="GO:0005524">
    <property type="term" value="F:ATP binding"/>
    <property type="evidence" value="ECO:0007669"/>
    <property type="project" value="UniProtKB-UniRule"/>
</dbReference>
<gene>
    <name evidence="17" type="ORF">ACMU_15660</name>
</gene>
<name>A0A037ZK21_9RHOB</name>
<proteinExistence type="inferred from homology"/>
<evidence type="ECO:0000256" key="13">
    <source>
        <dbReference type="ARBA" id="ARBA00023134"/>
    </source>
</evidence>
<evidence type="ECO:0000256" key="2">
    <source>
        <dbReference type="ARBA" id="ARBA00000711"/>
    </source>
</evidence>
<dbReference type="Pfam" id="PF02283">
    <property type="entry name" value="CobU"/>
    <property type="match status" value="1"/>
</dbReference>
<dbReference type="CDD" id="cd00544">
    <property type="entry name" value="CobU"/>
    <property type="match status" value="1"/>
</dbReference>
<comment type="caution">
    <text evidence="17">The sequence shown here is derived from an EMBL/GenBank/DDBJ whole genome shotgun (WGS) entry which is preliminary data.</text>
</comment>
<evidence type="ECO:0000256" key="16">
    <source>
        <dbReference type="PIRSR" id="PIRSR006135-2"/>
    </source>
</evidence>
<evidence type="ECO:0000256" key="3">
    <source>
        <dbReference type="ARBA" id="ARBA00001522"/>
    </source>
</evidence>
<comment type="catalytic activity">
    <reaction evidence="2 14">
        <text>adenosylcob(III)inamide phosphate + GTP + H(+) = adenosylcob(III)inamide-GDP + diphosphate</text>
        <dbReference type="Rhea" id="RHEA:22712"/>
        <dbReference type="ChEBI" id="CHEBI:15378"/>
        <dbReference type="ChEBI" id="CHEBI:33019"/>
        <dbReference type="ChEBI" id="CHEBI:37565"/>
        <dbReference type="ChEBI" id="CHEBI:58502"/>
        <dbReference type="ChEBI" id="CHEBI:60487"/>
        <dbReference type="EC" id="2.7.7.62"/>
    </reaction>
</comment>
<evidence type="ECO:0000256" key="9">
    <source>
        <dbReference type="ARBA" id="ARBA00022679"/>
    </source>
</evidence>
<feature type="binding site" evidence="16">
    <location>
        <begin position="34"/>
        <end position="36"/>
    </location>
    <ligand>
        <name>GTP</name>
        <dbReference type="ChEBI" id="CHEBI:37565"/>
    </ligand>
</feature>
<evidence type="ECO:0000313" key="17">
    <source>
        <dbReference type="EMBL" id="KAJ55191.1"/>
    </source>
</evidence>
<feature type="binding site" evidence="16">
    <location>
        <position position="82"/>
    </location>
    <ligand>
        <name>GTP</name>
        <dbReference type="ChEBI" id="CHEBI:37565"/>
    </ligand>
</feature>
<evidence type="ECO:0000256" key="4">
    <source>
        <dbReference type="ARBA" id="ARBA00003889"/>
    </source>
</evidence>
<evidence type="ECO:0000256" key="11">
    <source>
        <dbReference type="ARBA" id="ARBA00022777"/>
    </source>
</evidence>
<dbReference type="InterPro" id="IPR027417">
    <property type="entry name" value="P-loop_NTPase"/>
</dbReference>
<dbReference type="PANTHER" id="PTHR34848:SF1">
    <property type="entry name" value="BIFUNCTIONAL ADENOSYLCOBALAMIN BIOSYNTHESIS PROTEIN COBU"/>
    <property type="match status" value="1"/>
</dbReference>
<dbReference type="EC" id="2.7.7.62" evidence="14"/>
<comment type="pathway">
    <text evidence="5 14">Cofactor biosynthesis; adenosylcobalamin biosynthesis; adenosylcobalamin from cob(II)yrinate a,c-diamide: step 6/7.</text>
</comment>
<keyword evidence="11 14" id="KW-0418">Kinase</keyword>
<dbReference type="RefSeq" id="WP_035260467.1">
    <property type="nucleotide sequence ID" value="NZ_JFKE01000005.1"/>
</dbReference>
<dbReference type="NCBIfam" id="NF004469">
    <property type="entry name" value="PRK05800.1"/>
    <property type="match status" value="1"/>
</dbReference>
<dbReference type="PANTHER" id="PTHR34848">
    <property type="match status" value="1"/>
</dbReference>
<sequence length="174" mass="18668">MGKSILVTGGARSGKSAIAERLTLQFGGPVAYIATAQAWDDEMAERIAEHQARRGPEWRTVNAPLDVVGALWRTDGVPRLLDCLTMWLSNLIHDERDWRAEGAALVAALAEQSAPVVLVTNEVGGGIVPENALAREFRDAAGVLNQMVAAQCDTLYLAVAGHPLKVKPNDDFAI</sequence>
<comment type="catalytic activity">
    <reaction evidence="3">
        <text>adenosylcob(III)inamide + GTP = adenosylcob(III)inamide phosphate + GDP + H(+)</text>
        <dbReference type="Rhea" id="RHEA:15765"/>
        <dbReference type="ChEBI" id="CHEBI:2480"/>
        <dbReference type="ChEBI" id="CHEBI:15378"/>
        <dbReference type="ChEBI" id="CHEBI:37565"/>
        <dbReference type="ChEBI" id="CHEBI:58189"/>
        <dbReference type="ChEBI" id="CHEBI:58502"/>
        <dbReference type="EC" id="2.7.1.156"/>
    </reaction>
</comment>
<evidence type="ECO:0000256" key="15">
    <source>
        <dbReference type="PIRSR" id="PIRSR006135-1"/>
    </source>
</evidence>
<protein>
    <recommendedName>
        <fullName evidence="14">Bifunctional adenosylcobalamin biosynthesis protein</fullName>
        <ecNumber evidence="14">2.7.1.156</ecNumber>
        <ecNumber evidence="14">2.7.7.62</ecNumber>
    </recommendedName>
</protein>
<evidence type="ECO:0000313" key="18">
    <source>
        <dbReference type="Proteomes" id="UP000026249"/>
    </source>
</evidence>
<keyword evidence="9 14" id="KW-0808">Transferase</keyword>
<evidence type="ECO:0000256" key="6">
    <source>
        <dbReference type="ARBA" id="ARBA00005159"/>
    </source>
</evidence>
<dbReference type="EMBL" id="JFKE01000005">
    <property type="protein sequence ID" value="KAJ55191.1"/>
    <property type="molecule type" value="Genomic_DNA"/>
</dbReference>
<dbReference type="SUPFAM" id="SSF52540">
    <property type="entry name" value="P-loop containing nucleoside triphosphate hydrolases"/>
    <property type="match status" value="1"/>
</dbReference>